<keyword evidence="3" id="KW-1185">Reference proteome</keyword>
<feature type="signal peptide" evidence="1">
    <location>
        <begin position="1"/>
        <end position="20"/>
    </location>
</feature>
<evidence type="ECO:0000313" key="3">
    <source>
        <dbReference type="Proteomes" id="UP000663880"/>
    </source>
</evidence>
<gene>
    <name evidence="2" type="ORF">PMACD_LOCUS12944</name>
</gene>
<keyword evidence="1" id="KW-0732">Signal</keyword>
<evidence type="ECO:0000313" key="2">
    <source>
        <dbReference type="EMBL" id="CAF4920182.1"/>
    </source>
</evidence>
<name>A0A821WCP7_9NEOP</name>
<evidence type="ECO:0000256" key="1">
    <source>
        <dbReference type="SAM" id="SignalP"/>
    </source>
</evidence>
<protein>
    <submittedName>
        <fullName evidence="2">Uncharacterized protein</fullName>
    </submittedName>
</protein>
<dbReference type="OrthoDB" id="6893063at2759"/>
<sequence length="161" mass="18552">MGAIKLCIYAAFIFAAFIEASPYKYFHKNIDSANRVRRQNPLDDMDPFYLSYESDPYTSSVQNFGLMVPPPINIEVPGAKKAYSCSLINCGPETQTEAVCACNFNTGKVVSFKNQCDVIKHNCRFDTEFRVILQEICPWEFQSRRDNKPMNFDYTNSKYYN</sequence>
<feature type="chain" id="PRO_5032301077" evidence="1">
    <location>
        <begin position="21"/>
        <end position="161"/>
    </location>
</feature>
<dbReference type="AlphaFoldDB" id="A0A821WCP7"/>
<organism evidence="2 3">
    <name type="scientific">Pieris macdunnoughi</name>
    <dbReference type="NCBI Taxonomy" id="345717"/>
    <lineage>
        <taxon>Eukaryota</taxon>
        <taxon>Metazoa</taxon>
        <taxon>Ecdysozoa</taxon>
        <taxon>Arthropoda</taxon>
        <taxon>Hexapoda</taxon>
        <taxon>Insecta</taxon>
        <taxon>Pterygota</taxon>
        <taxon>Neoptera</taxon>
        <taxon>Endopterygota</taxon>
        <taxon>Lepidoptera</taxon>
        <taxon>Glossata</taxon>
        <taxon>Ditrysia</taxon>
        <taxon>Papilionoidea</taxon>
        <taxon>Pieridae</taxon>
        <taxon>Pierinae</taxon>
        <taxon>Pieris</taxon>
    </lineage>
</organism>
<proteinExistence type="predicted"/>
<dbReference type="EMBL" id="CAJOBZ010000054">
    <property type="protein sequence ID" value="CAF4920182.1"/>
    <property type="molecule type" value="Genomic_DNA"/>
</dbReference>
<comment type="caution">
    <text evidence="2">The sequence shown here is derived from an EMBL/GenBank/DDBJ whole genome shotgun (WGS) entry which is preliminary data.</text>
</comment>
<dbReference type="Proteomes" id="UP000663880">
    <property type="component" value="Unassembled WGS sequence"/>
</dbReference>
<reference evidence="2" key="1">
    <citation type="submission" date="2021-02" db="EMBL/GenBank/DDBJ databases">
        <authorList>
            <person name="Steward A R."/>
        </authorList>
    </citation>
    <scope>NUCLEOTIDE SEQUENCE</scope>
</reference>
<accession>A0A821WCP7</accession>